<evidence type="ECO:0000313" key="8">
    <source>
        <dbReference type="Proteomes" id="UP001210609"/>
    </source>
</evidence>
<comment type="subcellular location">
    <subcellularLocation>
        <location evidence="2">Gas vesicle</location>
    </subcellularLocation>
</comment>
<feature type="compositionally biased region" description="Low complexity" evidence="4">
    <location>
        <begin position="8"/>
        <end position="29"/>
    </location>
</feature>
<feature type="compositionally biased region" description="Gly residues" evidence="4">
    <location>
        <begin position="173"/>
        <end position="184"/>
    </location>
</feature>
<evidence type="ECO:0000313" key="5">
    <source>
        <dbReference type="EMBL" id="GFE26831.1"/>
    </source>
</evidence>
<name>A0A640TX95_STRNI</name>
<evidence type="ECO:0000313" key="7">
    <source>
        <dbReference type="Proteomes" id="UP000429552"/>
    </source>
</evidence>
<dbReference type="EMBL" id="CP114202">
    <property type="protein sequence ID" value="WAU00948.1"/>
    <property type="molecule type" value="Genomic_DNA"/>
</dbReference>
<dbReference type="RefSeq" id="WP_159491301.1">
    <property type="nucleotide sequence ID" value="NZ_BLIP01000003.1"/>
</dbReference>
<evidence type="ECO:0000256" key="2">
    <source>
        <dbReference type="ARBA" id="ARBA00035108"/>
    </source>
</evidence>
<evidence type="ECO:0000256" key="3">
    <source>
        <dbReference type="ARBA" id="ARBA00035643"/>
    </source>
</evidence>
<feature type="region of interest" description="Disordered" evidence="4">
    <location>
        <begin position="1"/>
        <end position="29"/>
    </location>
</feature>
<keyword evidence="1" id="KW-0304">Gas vesicle</keyword>
<accession>A0A640TX95</accession>
<comment type="similarity">
    <text evidence="3">Belongs to the gas vesicle GvpF/GvpL family.</text>
</comment>
<proteinExistence type="inferred from homology"/>
<evidence type="ECO:0000256" key="4">
    <source>
        <dbReference type="SAM" id="MobiDB-lite"/>
    </source>
</evidence>
<dbReference type="GO" id="GO:0031412">
    <property type="term" value="P:gas vesicle organization"/>
    <property type="evidence" value="ECO:0007669"/>
    <property type="project" value="InterPro"/>
</dbReference>
<dbReference type="GO" id="GO:0031411">
    <property type="term" value="C:gas vesicle"/>
    <property type="evidence" value="ECO:0007669"/>
    <property type="project" value="UniProtKB-SubCell"/>
</dbReference>
<evidence type="ECO:0000313" key="6">
    <source>
        <dbReference type="EMBL" id="WAU00948.1"/>
    </source>
</evidence>
<dbReference type="AlphaFoldDB" id="A0A640TX95"/>
<dbReference type="Pfam" id="PF06386">
    <property type="entry name" value="GvpL_GvpF"/>
    <property type="match status" value="1"/>
</dbReference>
<gene>
    <name evidence="5" type="ORF">Sliba_72840</name>
    <name evidence="6" type="ORF">STRLI_007247</name>
</gene>
<keyword evidence="8" id="KW-1185">Reference proteome</keyword>
<reference evidence="5 7" key="1">
    <citation type="submission" date="2019-12" db="EMBL/GenBank/DDBJ databases">
        <title>Whole genome shotgun sequence of Streptomyces libani subsp. libani NBRC 13452.</title>
        <authorList>
            <person name="Ichikawa N."/>
            <person name="Kimura A."/>
            <person name="Kitahashi Y."/>
            <person name="Komaki H."/>
            <person name="Tamura T."/>
        </authorList>
    </citation>
    <scope>NUCLEOTIDE SEQUENCE [LARGE SCALE GENOMIC DNA]</scope>
    <source>
        <strain evidence="5 7">NBRC 13452</strain>
    </source>
</reference>
<organism evidence="5 7">
    <name type="scientific">Streptomyces nigrescens</name>
    <dbReference type="NCBI Taxonomy" id="1920"/>
    <lineage>
        <taxon>Bacteria</taxon>
        <taxon>Bacillati</taxon>
        <taxon>Actinomycetota</taxon>
        <taxon>Actinomycetes</taxon>
        <taxon>Kitasatosporales</taxon>
        <taxon>Streptomycetaceae</taxon>
        <taxon>Streptomyces</taxon>
    </lineage>
</organism>
<dbReference type="Proteomes" id="UP001210609">
    <property type="component" value="Chromosome"/>
</dbReference>
<dbReference type="EMBL" id="BLIP01000003">
    <property type="protein sequence ID" value="GFE26831.1"/>
    <property type="molecule type" value="Genomic_DNA"/>
</dbReference>
<reference evidence="6 8" key="2">
    <citation type="submission" date="2022-12" db="EMBL/GenBank/DDBJ databases">
        <authorList>
            <person name="Ruckert C."/>
            <person name="Busche T."/>
            <person name="Kalinowski J."/>
            <person name="Wittmann C."/>
        </authorList>
    </citation>
    <scope>NUCLEOTIDE SEQUENCE [LARGE SCALE GENOMIC DNA]</scope>
    <source>
        <strain evidence="6 8">DSM 40555</strain>
    </source>
</reference>
<sequence>MTTEQLGTSESATSESVISESATSESATAAETATYVYAVSRRLDPAALSGLAGLAEGFPVRTLPLGPLTAVVQHVPAAEFTQDAWQQRLSDRAELERCARAHHEVVTAAAACGPTVPLPLATLYRGDERAQQALGADRARFAAALARIEGHAEWGVKVSLPTAAPEPPRAGSPGSGGGPSGGAGRAYLDRKRGLHRAREQHHDRALQTAEDIDAALSRLATATRRLRPHTPEMTGERHRLQVLNAAYLVTTVREKELLAAVETLRHRTGAEVEVSGPWVPYSFVGEV</sequence>
<dbReference type="InterPro" id="IPR009430">
    <property type="entry name" value="GvpL/GvpF"/>
</dbReference>
<dbReference type="PANTHER" id="PTHR36852:SF1">
    <property type="entry name" value="PROTEIN GVPL 2"/>
    <property type="match status" value="1"/>
</dbReference>
<protein>
    <submittedName>
        <fullName evidence="5 6">Gas vesicle protein</fullName>
    </submittedName>
</protein>
<dbReference type="Proteomes" id="UP000429552">
    <property type="component" value="Unassembled WGS sequence"/>
</dbReference>
<dbReference type="PANTHER" id="PTHR36852">
    <property type="entry name" value="PROTEIN GVPL 2"/>
    <property type="match status" value="1"/>
</dbReference>
<evidence type="ECO:0000256" key="1">
    <source>
        <dbReference type="ARBA" id="ARBA00022987"/>
    </source>
</evidence>
<feature type="region of interest" description="Disordered" evidence="4">
    <location>
        <begin position="161"/>
        <end position="186"/>
    </location>
</feature>